<reference evidence="1 2" key="2">
    <citation type="journal article" date="2023" name="Mol. Biol. Evol.">
        <title>Genomics of Secondarily Temperate Adaptation in the Only Non-Antarctic Icefish.</title>
        <authorList>
            <person name="Rivera-Colon A.G."/>
            <person name="Rayamajhi N."/>
            <person name="Minhas B.F."/>
            <person name="Madrigal G."/>
            <person name="Bilyk K.T."/>
            <person name="Yoon V."/>
            <person name="Hune M."/>
            <person name="Gregory S."/>
            <person name="Cheng C.H.C."/>
            <person name="Catchen J.M."/>
        </authorList>
    </citation>
    <scope>NUCLEOTIDE SEQUENCE [LARGE SCALE GENOMIC DNA]</scope>
    <source>
        <strain evidence="1">JMC-PN-2008</strain>
    </source>
</reference>
<keyword evidence="2" id="KW-1185">Reference proteome</keyword>
<accession>A0AAN7WU75</accession>
<dbReference type="AlphaFoldDB" id="A0AAN7WU75"/>
<evidence type="ECO:0000313" key="2">
    <source>
        <dbReference type="Proteomes" id="UP001346869"/>
    </source>
</evidence>
<dbReference type="Proteomes" id="UP001346869">
    <property type="component" value="Unassembled WGS sequence"/>
</dbReference>
<name>A0AAN7WU75_ELEMC</name>
<organism evidence="1 2">
    <name type="scientific">Eleginops maclovinus</name>
    <name type="common">Patagonian blennie</name>
    <name type="synonym">Eleginus maclovinus</name>
    <dbReference type="NCBI Taxonomy" id="56733"/>
    <lineage>
        <taxon>Eukaryota</taxon>
        <taxon>Metazoa</taxon>
        <taxon>Chordata</taxon>
        <taxon>Craniata</taxon>
        <taxon>Vertebrata</taxon>
        <taxon>Euteleostomi</taxon>
        <taxon>Actinopterygii</taxon>
        <taxon>Neopterygii</taxon>
        <taxon>Teleostei</taxon>
        <taxon>Neoteleostei</taxon>
        <taxon>Acanthomorphata</taxon>
        <taxon>Eupercaria</taxon>
        <taxon>Perciformes</taxon>
        <taxon>Notothenioidei</taxon>
        <taxon>Eleginopidae</taxon>
        <taxon>Eleginops</taxon>
    </lineage>
</organism>
<gene>
    <name evidence="1" type="ORF">PBY51_009024</name>
</gene>
<dbReference type="EMBL" id="JAUZQC010000024">
    <property type="protein sequence ID" value="KAK5849377.1"/>
    <property type="molecule type" value="Genomic_DNA"/>
</dbReference>
<reference evidence="1 2" key="1">
    <citation type="journal article" date="2023" name="Genes (Basel)">
        <title>Chromosome-Level Genome Assembly and Circadian Gene Repertoire of the Patagonia Blennie Eleginops maclovinus-The Closest Ancestral Proxy of Antarctic Cryonotothenioids.</title>
        <authorList>
            <person name="Cheng C.C."/>
            <person name="Rivera-Colon A.G."/>
            <person name="Minhas B.F."/>
            <person name="Wilson L."/>
            <person name="Rayamajhi N."/>
            <person name="Vargas-Chacoff L."/>
            <person name="Catchen J.M."/>
        </authorList>
    </citation>
    <scope>NUCLEOTIDE SEQUENCE [LARGE SCALE GENOMIC DNA]</scope>
    <source>
        <strain evidence="1">JMC-PN-2008</strain>
    </source>
</reference>
<sequence>MMQNLSQRQLICTPLHALSPNETLLLLGRLLVYSGKDSIKTSAEAKTDDGSEMKTARGTAQRNKCCFSLSGNKSSGL</sequence>
<proteinExistence type="predicted"/>
<protein>
    <submittedName>
        <fullName evidence="1">Uncharacterized protein</fullName>
    </submittedName>
</protein>
<comment type="caution">
    <text evidence="1">The sequence shown here is derived from an EMBL/GenBank/DDBJ whole genome shotgun (WGS) entry which is preliminary data.</text>
</comment>
<evidence type="ECO:0000313" key="1">
    <source>
        <dbReference type="EMBL" id="KAK5849377.1"/>
    </source>
</evidence>